<evidence type="ECO:0000313" key="1">
    <source>
        <dbReference type="EMBL" id="MBB3210076.1"/>
    </source>
</evidence>
<proteinExistence type="predicted"/>
<dbReference type="SUPFAM" id="SSF52833">
    <property type="entry name" value="Thioredoxin-like"/>
    <property type="match status" value="1"/>
</dbReference>
<protein>
    <submittedName>
        <fullName evidence="1">Uncharacterized protein</fullName>
    </submittedName>
</protein>
<dbReference type="Proteomes" id="UP000536179">
    <property type="component" value="Unassembled WGS sequence"/>
</dbReference>
<dbReference type="RefSeq" id="WP_184309157.1">
    <property type="nucleotide sequence ID" value="NZ_JACHXU010000031.1"/>
</dbReference>
<sequence length="145" mass="16233">MRELEHIDAECERKVDLQFVFYCPDDEEVEWAKTNLWTHAARLSSHPIFIDRGGNEARLFGATTSGFVCLFSRDGKVLYAGGVTPSRGHEGDNKGRQTIRDVVLGRSVEHIRLPTYGCPIHESTSATNCGSECCQPSEVQRAEYL</sequence>
<name>A0A7W5E4J6_9BACT</name>
<dbReference type="Gene3D" id="3.40.30.10">
    <property type="entry name" value="Glutaredoxin"/>
    <property type="match status" value="1"/>
</dbReference>
<keyword evidence="2" id="KW-1185">Reference proteome</keyword>
<accession>A0A7W5E4J6</accession>
<organism evidence="1 2">
    <name type="scientific">Aporhodopirellula rubra</name>
    <dbReference type="NCBI Taxonomy" id="980271"/>
    <lineage>
        <taxon>Bacteria</taxon>
        <taxon>Pseudomonadati</taxon>
        <taxon>Planctomycetota</taxon>
        <taxon>Planctomycetia</taxon>
        <taxon>Pirellulales</taxon>
        <taxon>Pirellulaceae</taxon>
        <taxon>Aporhodopirellula</taxon>
    </lineage>
</organism>
<dbReference type="EMBL" id="JACHXU010000031">
    <property type="protein sequence ID" value="MBB3210076.1"/>
    <property type="molecule type" value="Genomic_DNA"/>
</dbReference>
<dbReference type="AlphaFoldDB" id="A0A7W5E4J6"/>
<comment type="caution">
    <text evidence="1">The sequence shown here is derived from an EMBL/GenBank/DDBJ whole genome shotgun (WGS) entry which is preliminary data.</text>
</comment>
<gene>
    <name evidence="1" type="ORF">FHS27_005922</name>
</gene>
<dbReference type="InterPro" id="IPR036249">
    <property type="entry name" value="Thioredoxin-like_sf"/>
</dbReference>
<reference evidence="1 2" key="1">
    <citation type="submission" date="2020-08" db="EMBL/GenBank/DDBJ databases">
        <title>Genomic Encyclopedia of Type Strains, Phase III (KMG-III): the genomes of soil and plant-associated and newly described type strains.</title>
        <authorList>
            <person name="Whitman W."/>
        </authorList>
    </citation>
    <scope>NUCLEOTIDE SEQUENCE [LARGE SCALE GENOMIC DNA]</scope>
    <source>
        <strain evidence="1 2">CECT 8075</strain>
    </source>
</reference>
<evidence type="ECO:0000313" key="2">
    <source>
        <dbReference type="Proteomes" id="UP000536179"/>
    </source>
</evidence>